<protein>
    <submittedName>
        <fullName evidence="1">Uncharacterized protein</fullName>
    </submittedName>
</protein>
<keyword evidence="2" id="KW-1185">Reference proteome</keyword>
<sequence>MPKSAKKRKVADFSKAKLKLGKGKKTPSNVIDTSFKARSIALPTQSITTSKDTREPTTKRNLSFDDLLAHLKHYNANTRKEAFIGLRELFEEHWDTLSLKLPPLVNACARIIGDEDAGVRRALADFFKWLFPRIPQEDLVPHSPTLLLFTTSAQTHIFPEIRIDAIRFLDILLEAIPQPVAEGWTNGSTHGGRVLLGYLGILNAGVVFDQGAAGPLKMTSTTSLVLSPKSKLVVIKSLATFLRCCLQSDMDRSEASPCTASSIRQSSTYLLSFFTNRTAYTTFSSLILPNEEHQNQLSWDIAKDPVIRPYFSYASWALDQSPPWSLSDLSNIPTSLTEIASDETRTNHSFIAHLAGTLQPILVSVILDCTPVICSPGSNAPGNEVEIFLATVQIIRAIYRPLLQESDALFNHLETLLGYLIPYFPFHLRSDHDNKLSAVSQELNIYFCELSSLMMLAQVQTPQNTVPKSTRPRKFLADATLTDRLVKYISQLLRGEGLTDSEVGRPLSATFYRALLPTIWALLSISEMRIQSGANDQALEALLEHGTKISATSAVKPLSIHFIGQLLLLGTEPHYRGHFKLLTGDIRVREWLDHLPRCLWEAGERHPVTTEVVLRLLLRLHQRNSKRLTPPVVASIRSKLVPYFTINHPTRGQLDGPFHKISGSLRRLALDVVCTICREGSSLPESKSLRVAVSQAVAKTGERGYWEHLDSS</sequence>
<gene>
    <name evidence="1" type="ORF">BDN72DRAFT_753619</name>
</gene>
<evidence type="ECO:0000313" key="1">
    <source>
        <dbReference type="EMBL" id="TFK77025.1"/>
    </source>
</evidence>
<evidence type="ECO:0000313" key="2">
    <source>
        <dbReference type="Proteomes" id="UP000308600"/>
    </source>
</evidence>
<dbReference type="EMBL" id="ML208259">
    <property type="protein sequence ID" value="TFK77025.1"/>
    <property type="molecule type" value="Genomic_DNA"/>
</dbReference>
<proteinExistence type="predicted"/>
<name>A0ACD3BGL2_9AGAR</name>
<reference evidence="1 2" key="1">
    <citation type="journal article" date="2019" name="Nat. Ecol. Evol.">
        <title>Megaphylogeny resolves global patterns of mushroom evolution.</title>
        <authorList>
            <person name="Varga T."/>
            <person name="Krizsan K."/>
            <person name="Foldi C."/>
            <person name="Dima B."/>
            <person name="Sanchez-Garcia M."/>
            <person name="Sanchez-Ramirez S."/>
            <person name="Szollosi G.J."/>
            <person name="Szarkandi J.G."/>
            <person name="Papp V."/>
            <person name="Albert L."/>
            <person name="Andreopoulos W."/>
            <person name="Angelini C."/>
            <person name="Antonin V."/>
            <person name="Barry K.W."/>
            <person name="Bougher N.L."/>
            <person name="Buchanan P."/>
            <person name="Buyck B."/>
            <person name="Bense V."/>
            <person name="Catcheside P."/>
            <person name="Chovatia M."/>
            <person name="Cooper J."/>
            <person name="Damon W."/>
            <person name="Desjardin D."/>
            <person name="Finy P."/>
            <person name="Geml J."/>
            <person name="Haridas S."/>
            <person name="Hughes K."/>
            <person name="Justo A."/>
            <person name="Karasinski D."/>
            <person name="Kautmanova I."/>
            <person name="Kiss B."/>
            <person name="Kocsube S."/>
            <person name="Kotiranta H."/>
            <person name="LaButti K.M."/>
            <person name="Lechner B.E."/>
            <person name="Liimatainen K."/>
            <person name="Lipzen A."/>
            <person name="Lukacs Z."/>
            <person name="Mihaltcheva S."/>
            <person name="Morgado L.N."/>
            <person name="Niskanen T."/>
            <person name="Noordeloos M.E."/>
            <person name="Ohm R.A."/>
            <person name="Ortiz-Santana B."/>
            <person name="Ovrebo C."/>
            <person name="Racz N."/>
            <person name="Riley R."/>
            <person name="Savchenko A."/>
            <person name="Shiryaev A."/>
            <person name="Soop K."/>
            <person name="Spirin V."/>
            <person name="Szebenyi C."/>
            <person name="Tomsovsky M."/>
            <person name="Tulloss R.E."/>
            <person name="Uehling J."/>
            <person name="Grigoriev I.V."/>
            <person name="Vagvolgyi C."/>
            <person name="Papp T."/>
            <person name="Martin F.M."/>
            <person name="Miettinen O."/>
            <person name="Hibbett D.S."/>
            <person name="Nagy L.G."/>
        </authorList>
    </citation>
    <scope>NUCLEOTIDE SEQUENCE [LARGE SCALE GENOMIC DNA]</scope>
    <source>
        <strain evidence="1 2">NL-1719</strain>
    </source>
</reference>
<organism evidence="1 2">
    <name type="scientific">Pluteus cervinus</name>
    <dbReference type="NCBI Taxonomy" id="181527"/>
    <lineage>
        <taxon>Eukaryota</taxon>
        <taxon>Fungi</taxon>
        <taxon>Dikarya</taxon>
        <taxon>Basidiomycota</taxon>
        <taxon>Agaricomycotina</taxon>
        <taxon>Agaricomycetes</taxon>
        <taxon>Agaricomycetidae</taxon>
        <taxon>Agaricales</taxon>
        <taxon>Pluteineae</taxon>
        <taxon>Pluteaceae</taxon>
        <taxon>Pluteus</taxon>
    </lineage>
</organism>
<accession>A0ACD3BGL2</accession>
<dbReference type="Proteomes" id="UP000308600">
    <property type="component" value="Unassembled WGS sequence"/>
</dbReference>